<dbReference type="Pfam" id="PF07081">
    <property type="entry name" value="DUF1349"/>
    <property type="match status" value="1"/>
</dbReference>
<comment type="caution">
    <text evidence="1">The sequence shown here is derived from an EMBL/GenBank/DDBJ whole genome shotgun (WGS) entry which is preliminary data.</text>
</comment>
<feature type="non-terminal residue" evidence="1">
    <location>
        <position position="44"/>
    </location>
</feature>
<sequence>MFDKGFWLNPPRHCSLTDERLTVTTDPQTDFWQQTHYGFCRDTG</sequence>
<protein>
    <recommendedName>
        <fullName evidence="3">DUF1349 domain-containing protein</fullName>
    </recommendedName>
</protein>
<reference evidence="1 2" key="1">
    <citation type="journal article" date="2011" name="PLoS Pathog.">
        <title>Dynamic evolution of pathogenicity revealed by sequencing and comparative genomics of 19 Pseudomonas syringae isolates.</title>
        <authorList>
            <person name="Baltrus D.A."/>
            <person name="Nishimura M.T."/>
            <person name="Romanchuk A."/>
            <person name="Chang J.H."/>
            <person name="Mukhtar M.S."/>
            <person name="Cherkis K."/>
            <person name="Roach J."/>
            <person name="Grant S.R."/>
            <person name="Jones C.D."/>
            <person name="Dangl J.L."/>
        </authorList>
    </citation>
    <scope>NUCLEOTIDE SEQUENCE [LARGE SCALE GENOMIC DNA]</scope>
    <source>
        <strain evidence="2">M301072PT</strain>
    </source>
</reference>
<organism evidence="1 2">
    <name type="scientific">Pseudomonas syringae pv. japonica str. M301072</name>
    <dbReference type="NCBI Taxonomy" id="629262"/>
    <lineage>
        <taxon>Bacteria</taxon>
        <taxon>Pseudomonadati</taxon>
        <taxon>Pseudomonadota</taxon>
        <taxon>Gammaproteobacteria</taxon>
        <taxon>Pseudomonadales</taxon>
        <taxon>Pseudomonadaceae</taxon>
        <taxon>Pseudomonas</taxon>
        <taxon>Pseudomonas syringae</taxon>
    </lineage>
</organism>
<gene>
    <name evidence="1" type="ORF">PSYJA_36139</name>
</gene>
<dbReference type="HOGENOM" id="CLU_218164_0_0_6"/>
<evidence type="ECO:0000313" key="1">
    <source>
        <dbReference type="EMBL" id="EGH34067.1"/>
    </source>
</evidence>
<dbReference type="Gene3D" id="2.60.120.200">
    <property type="match status" value="1"/>
</dbReference>
<dbReference type="InterPro" id="IPR009784">
    <property type="entry name" value="DUF1349"/>
</dbReference>
<evidence type="ECO:0008006" key="3">
    <source>
        <dbReference type="Google" id="ProtNLM"/>
    </source>
</evidence>
<dbReference type="EMBL" id="AEAH01002173">
    <property type="protein sequence ID" value="EGH34067.1"/>
    <property type="molecule type" value="Genomic_DNA"/>
</dbReference>
<evidence type="ECO:0000313" key="2">
    <source>
        <dbReference type="Proteomes" id="UP000004471"/>
    </source>
</evidence>
<dbReference type="Proteomes" id="UP000004471">
    <property type="component" value="Unassembled WGS sequence"/>
</dbReference>
<dbReference type="AlphaFoldDB" id="F3FV25"/>
<accession>F3FV25</accession>
<proteinExistence type="predicted"/>
<name>F3FV25_PSESX</name>